<dbReference type="InterPro" id="IPR036282">
    <property type="entry name" value="Glutathione-S-Trfase_C_sf"/>
</dbReference>
<dbReference type="InterPro" id="IPR004045">
    <property type="entry name" value="Glutathione_S-Trfase_N"/>
</dbReference>
<dbReference type="GO" id="GO:0016740">
    <property type="term" value="F:transferase activity"/>
    <property type="evidence" value="ECO:0007669"/>
    <property type="project" value="UniProtKB-KW"/>
</dbReference>
<organism evidence="3 4">
    <name type="scientific">Phialocephala subalpina</name>
    <dbReference type="NCBI Taxonomy" id="576137"/>
    <lineage>
        <taxon>Eukaryota</taxon>
        <taxon>Fungi</taxon>
        <taxon>Dikarya</taxon>
        <taxon>Ascomycota</taxon>
        <taxon>Pezizomycotina</taxon>
        <taxon>Leotiomycetes</taxon>
        <taxon>Helotiales</taxon>
        <taxon>Mollisiaceae</taxon>
        <taxon>Phialocephala</taxon>
        <taxon>Phialocephala fortinii species complex</taxon>
    </lineage>
</organism>
<dbReference type="AlphaFoldDB" id="A0A1L7WYI2"/>
<dbReference type="STRING" id="576137.A0A1L7WYI2"/>
<evidence type="ECO:0000259" key="2">
    <source>
        <dbReference type="PROSITE" id="PS50405"/>
    </source>
</evidence>
<keyword evidence="3" id="KW-0808">Transferase</keyword>
<dbReference type="PROSITE" id="PS50405">
    <property type="entry name" value="GST_CTER"/>
    <property type="match status" value="1"/>
</dbReference>
<evidence type="ECO:0000313" key="4">
    <source>
        <dbReference type="Proteomes" id="UP000184330"/>
    </source>
</evidence>
<name>A0A1L7WYI2_9HELO</name>
<dbReference type="OrthoDB" id="2309723at2759"/>
<dbReference type="PANTHER" id="PTHR44051">
    <property type="entry name" value="GLUTATHIONE S-TRANSFERASE-RELATED"/>
    <property type="match status" value="1"/>
</dbReference>
<gene>
    <name evidence="3" type="ORF">PAC_07712</name>
</gene>
<dbReference type="EMBL" id="FJOG01000010">
    <property type="protein sequence ID" value="CZR57823.1"/>
    <property type="molecule type" value="Genomic_DNA"/>
</dbReference>
<dbReference type="SUPFAM" id="SSF52833">
    <property type="entry name" value="Thioredoxin-like"/>
    <property type="match status" value="1"/>
</dbReference>
<comment type="similarity">
    <text evidence="1">Belongs to the GST superfamily.</text>
</comment>
<dbReference type="Gene3D" id="3.40.30.10">
    <property type="entry name" value="Glutaredoxin"/>
    <property type="match status" value="1"/>
</dbReference>
<proteinExistence type="inferred from homology"/>
<feature type="domain" description="GST C-terminal" evidence="2">
    <location>
        <begin position="90"/>
        <end position="228"/>
    </location>
</feature>
<reference evidence="3 4" key="1">
    <citation type="submission" date="2016-03" db="EMBL/GenBank/DDBJ databases">
        <authorList>
            <person name="Ploux O."/>
        </authorList>
    </citation>
    <scope>NUCLEOTIDE SEQUENCE [LARGE SCALE GENOMIC DNA]</scope>
    <source>
        <strain evidence="3 4">UAMH 11012</strain>
    </source>
</reference>
<dbReference type="Pfam" id="PF00043">
    <property type="entry name" value="GST_C"/>
    <property type="match status" value="1"/>
</dbReference>
<dbReference type="InterPro" id="IPR004046">
    <property type="entry name" value="GST_C"/>
</dbReference>
<evidence type="ECO:0000313" key="3">
    <source>
        <dbReference type="EMBL" id="CZR57823.1"/>
    </source>
</evidence>
<dbReference type="Gene3D" id="1.20.1050.10">
    <property type="match status" value="1"/>
</dbReference>
<dbReference type="Pfam" id="PF13417">
    <property type="entry name" value="GST_N_3"/>
    <property type="match status" value="1"/>
</dbReference>
<protein>
    <submittedName>
        <fullName evidence="3">Related to glutathione S-transferase III</fullName>
    </submittedName>
</protein>
<keyword evidence="4" id="KW-1185">Reference proteome</keyword>
<accession>A0A1L7WYI2</accession>
<dbReference type="InterPro" id="IPR036249">
    <property type="entry name" value="Thioredoxin-like_sf"/>
</dbReference>
<evidence type="ECO:0000256" key="1">
    <source>
        <dbReference type="ARBA" id="ARBA00007409"/>
    </source>
</evidence>
<dbReference type="SUPFAM" id="SSF47616">
    <property type="entry name" value="GST C-terminal domain-like"/>
    <property type="match status" value="1"/>
</dbReference>
<dbReference type="Proteomes" id="UP000184330">
    <property type="component" value="Unassembled WGS sequence"/>
</dbReference>
<sequence>MADDKPTFHHMNAELEIPYSLVNHLRNPMNDPQRPFLSPPSLQATGPYGKAPTLFTSKKDGERYIPESSAIATYLIRTFDTEDKFGLKNGDWIRDEMLMSLAQTNLQRAGMVMLMLDFNILRNGEVEKLGERAKRCDGPELRMMLGQVERELKEGPEGGWFMGKQPGRADIMMEFPLSMIKHRNWVDLKTEFPALDAWLERVYNRDGWRRGIEKGNGYDLSVFPQRPHL</sequence>
<dbReference type="InterPro" id="IPR010987">
    <property type="entry name" value="Glutathione-S-Trfase_C-like"/>
</dbReference>
<dbReference type="PANTHER" id="PTHR44051:SF9">
    <property type="entry name" value="GLUTATHIONE S-TRANSFERASE 1"/>
    <property type="match status" value="1"/>
</dbReference>